<proteinExistence type="predicted"/>
<dbReference type="AlphaFoldDB" id="A0A3D9ZKW5"/>
<sequence length="90" mass="10362">MTTDRPPTALALVQLQERIERPWGWDLLVYRCADYPGAPAEQTQRATYPPEAEADAWADYYALIDEGRSLGRWQHNRRYVEGPFVAPPDD</sequence>
<protein>
    <submittedName>
        <fullName evidence="1">Uncharacterized protein</fullName>
    </submittedName>
</protein>
<accession>A0A3D9ZKW5</accession>
<evidence type="ECO:0000313" key="1">
    <source>
        <dbReference type="EMBL" id="REF97847.1"/>
    </source>
</evidence>
<reference evidence="1 2" key="1">
    <citation type="submission" date="2018-08" db="EMBL/GenBank/DDBJ databases">
        <title>Sequencing the genomes of 1000 actinobacteria strains.</title>
        <authorList>
            <person name="Klenk H.-P."/>
        </authorList>
    </citation>
    <scope>NUCLEOTIDE SEQUENCE [LARGE SCALE GENOMIC DNA]</scope>
    <source>
        <strain evidence="1 2">DSM 44099</strain>
    </source>
</reference>
<dbReference type="Proteomes" id="UP000256913">
    <property type="component" value="Unassembled WGS sequence"/>
</dbReference>
<dbReference type="EMBL" id="QUMQ01000001">
    <property type="protein sequence ID" value="REF97847.1"/>
    <property type="molecule type" value="Genomic_DNA"/>
</dbReference>
<evidence type="ECO:0000313" key="2">
    <source>
        <dbReference type="Proteomes" id="UP000256913"/>
    </source>
</evidence>
<keyword evidence="2" id="KW-1185">Reference proteome</keyword>
<organism evidence="1 2">
    <name type="scientific">Asanoa ferruginea</name>
    <dbReference type="NCBI Taxonomy" id="53367"/>
    <lineage>
        <taxon>Bacteria</taxon>
        <taxon>Bacillati</taxon>
        <taxon>Actinomycetota</taxon>
        <taxon>Actinomycetes</taxon>
        <taxon>Micromonosporales</taxon>
        <taxon>Micromonosporaceae</taxon>
        <taxon>Asanoa</taxon>
    </lineage>
</organism>
<gene>
    <name evidence="1" type="ORF">DFJ67_3854</name>
</gene>
<name>A0A3D9ZKW5_9ACTN</name>
<comment type="caution">
    <text evidence="1">The sequence shown here is derived from an EMBL/GenBank/DDBJ whole genome shotgun (WGS) entry which is preliminary data.</text>
</comment>